<reference evidence="33 34" key="1">
    <citation type="journal article" date="2017" name="Plant Biotechnol. J.">
        <title>A comprehensive draft genome sequence for lupin (Lupinus angustifolius), an emerging health food: insights into plant-microbe interactions and legume evolution.</title>
        <authorList>
            <person name="Hane J.K."/>
            <person name="Ming Y."/>
            <person name="Kamphuis L.G."/>
            <person name="Nelson M.N."/>
            <person name="Garg G."/>
            <person name="Atkins C.A."/>
            <person name="Bayer P.E."/>
            <person name="Bravo A."/>
            <person name="Bringans S."/>
            <person name="Cannon S."/>
            <person name="Edwards D."/>
            <person name="Foley R."/>
            <person name="Gao L.L."/>
            <person name="Harrison M.J."/>
            <person name="Huang W."/>
            <person name="Hurgobin B."/>
            <person name="Li S."/>
            <person name="Liu C.W."/>
            <person name="McGrath A."/>
            <person name="Morahan G."/>
            <person name="Murray J."/>
            <person name="Weller J."/>
            <person name="Jian J."/>
            <person name="Singh K.B."/>
        </authorList>
    </citation>
    <scope>NUCLEOTIDE SEQUENCE [LARGE SCALE GENOMIC DNA]</scope>
    <source>
        <strain evidence="34">cv. Tanjil</strain>
        <tissue evidence="33">Whole plant</tissue>
    </source>
</reference>
<dbReference type="GO" id="GO:0006032">
    <property type="term" value="P:chitin catabolic process"/>
    <property type="evidence" value="ECO:0007669"/>
    <property type="project" value="UniProtKB-KW"/>
</dbReference>
<keyword evidence="21" id="KW-0325">Glycoprotein</keyword>
<name>A0A4P1R6T3_LUPAN</name>
<feature type="repeat" description="Solcar" evidence="28">
    <location>
        <begin position="929"/>
        <end position="1016"/>
    </location>
</feature>
<evidence type="ECO:0000256" key="13">
    <source>
        <dbReference type="ARBA" id="ARBA00022737"/>
    </source>
</evidence>
<evidence type="ECO:0000256" key="9">
    <source>
        <dbReference type="ARBA" id="ARBA00022527"/>
    </source>
</evidence>
<dbReference type="GO" id="GO:0005524">
    <property type="term" value="F:ATP binding"/>
    <property type="evidence" value="ECO:0007669"/>
    <property type="project" value="UniProtKB-KW"/>
</dbReference>
<evidence type="ECO:0000256" key="10">
    <source>
        <dbReference type="ARBA" id="ARBA00022679"/>
    </source>
</evidence>
<keyword evidence="24" id="KW-0624">Polysaccharide degradation</keyword>
<comment type="subcellular location">
    <subcellularLocation>
        <location evidence="2">Membrane</location>
        <topology evidence="2">Multi-pass membrane protein</topology>
    </subcellularLocation>
    <subcellularLocation>
        <location evidence="3">Secreted</location>
        <location evidence="3">Extracellular space</location>
    </subcellularLocation>
</comment>
<evidence type="ECO:0000256" key="22">
    <source>
        <dbReference type="ARBA" id="ARBA00023277"/>
    </source>
</evidence>
<organism evidence="33 34">
    <name type="scientific">Lupinus angustifolius</name>
    <name type="common">Narrow-leaved blue lupine</name>
    <dbReference type="NCBI Taxonomy" id="3871"/>
    <lineage>
        <taxon>Eukaryota</taxon>
        <taxon>Viridiplantae</taxon>
        <taxon>Streptophyta</taxon>
        <taxon>Embryophyta</taxon>
        <taxon>Tracheophyta</taxon>
        <taxon>Spermatophyta</taxon>
        <taxon>Magnoliopsida</taxon>
        <taxon>eudicotyledons</taxon>
        <taxon>Gunneridae</taxon>
        <taxon>Pentapetalae</taxon>
        <taxon>rosids</taxon>
        <taxon>fabids</taxon>
        <taxon>Fabales</taxon>
        <taxon>Fabaceae</taxon>
        <taxon>Papilionoideae</taxon>
        <taxon>50 kb inversion clade</taxon>
        <taxon>genistoids sensu lato</taxon>
        <taxon>core genistoids</taxon>
        <taxon>Genisteae</taxon>
        <taxon>Lupinus</taxon>
    </lineage>
</organism>
<evidence type="ECO:0000256" key="12">
    <source>
        <dbReference type="ARBA" id="ARBA00022729"/>
    </source>
</evidence>
<evidence type="ECO:0000256" key="28">
    <source>
        <dbReference type="PROSITE-ProRule" id="PRU00282"/>
    </source>
</evidence>
<comment type="catalytic activity">
    <reaction evidence="26">
        <text>L-seryl-[protein] + ATP = O-phospho-L-seryl-[protein] + ADP + H(+)</text>
        <dbReference type="Rhea" id="RHEA:17989"/>
        <dbReference type="Rhea" id="RHEA-COMP:9863"/>
        <dbReference type="Rhea" id="RHEA-COMP:11604"/>
        <dbReference type="ChEBI" id="CHEBI:15378"/>
        <dbReference type="ChEBI" id="CHEBI:29999"/>
        <dbReference type="ChEBI" id="CHEBI:30616"/>
        <dbReference type="ChEBI" id="CHEBI:83421"/>
        <dbReference type="ChEBI" id="CHEBI:456216"/>
        <dbReference type="EC" id="2.7.11.1"/>
    </reaction>
</comment>
<evidence type="ECO:0000256" key="2">
    <source>
        <dbReference type="ARBA" id="ARBA00004141"/>
    </source>
</evidence>
<keyword evidence="16" id="KW-0378">Hydrolase</keyword>
<dbReference type="SMART" id="SM00220">
    <property type="entry name" value="S_TKc"/>
    <property type="match status" value="1"/>
</dbReference>
<dbReference type="Pfam" id="PF07714">
    <property type="entry name" value="PK_Tyr_Ser-Thr"/>
    <property type="match status" value="1"/>
</dbReference>
<evidence type="ECO:0000256" key="8">
    <source>
        <dbReference type="ARBA" id="ARBA00022525"/>
    </source>
</evidence>
<evidence type="ECO:0000256" key="27">
    <source>
        <dbReference type="ARBA" id="ARBA00073139"/>
    </source>
</evidence>
<dbReference type="SUPFAM" id="SSF103506">
    <property type="entry name" value="Mitochondrial carrier"/>
    <property type="match status" value="1"/>
</dbReference>
<dbReference type="GO" id="GO:0005576">
    <property type="term" value="C:extracellular region"/>
    <property type="evidence" value="ECO:0007669"/>
    <property type="project" value="UniProtKB-SubCell"/>
</dbReference>
<feature type="domain" description="GH18" evidence="32">
    <location>
        <begin position="32"/>
        <end position="312"/>
    </location>
</feature>
<dbReference type="InterPro" id="IPR011009">
    <property type="entry name" value="Kinase-like_dom_sf"/>
</dbReference>
<dbReference type="Gramene" id="OIW03820">
    <property type="protein sequence ID" value="OIW03820"/>
    <property type="gene ID" value="TanjilG_30096"/>
</dbReference>
<evidence type="ECO:0000256" key="19">
    <source>
        <dbReference type="ARBA" id="ARBA00023136"/>
    </source>
</evidence>
<dbReference type="Pfam" id="PF00704">
    <property type="entry name" value="Glyco_hydro_18"/>
    <property type="match status" value="1"/>
</dbReference>
<dbReference type="PANTHER" id="PTHR27002">
    <property type="entry name" value="RECEPTOR-LIKE SERINE/THREONINE-PROTEIN KINASE SD1-8"/>
    <property type="match status" value="1"/>
</dbReference>
<evidence type="ECO:0000256" key="16">
    <source>
        <dbReference type="ARBA" id="ARBA00022801"/>
    </source>
</evidence>
<dbReference type="InterPro" id="IPR000719">
    <property type="entry name" value="Prot_kinase_dom"/>
</dbReference>
<dbReference type="InterPro" id="IPR001223">
    <property type="entry name" value="Glyco_hydro18_cat"/>
</dbReference>
<dbReference type="FunFam" id="3.30.200.20:FF:000195">
    <property type="entry name" value="G-type lectin S-receptor-like serine/threonine-protein kinase"/>
    <property type="match status" value="1"/>
</dbReference>
<evidence type="ECO:0000256" key="4">
    <source>
        <dbReference type="ARBA" id="ARBA00009121"/>
    </source>
</evidence>
<dbReference type="Gene3D" id="1.50.40.10">
    <property type="entry name" value="Mitochondrial carrier domain"/>
    <property type="match status" value="1"/>
</dbReference>
<feature type="transmembrane region" description="Helical" evidence="29">
    <location>
        <begin position="450"/>
        <end position="467"/>
    </location>
</feature>
<dbReference type="GO" id="GO:0004674">
    <property type="term" value="F:protein serine/threonine kinase activity"/>
    <property type="evidence" value="ECO:0007669"/>
    <property type="project" value="UniProtKB-KW"/>
</dbReference>
<keyword evidence="18" id="KW-0146">Chitin degradation</keyword>
<dbReference type="GO" id="GO:0008843">
    <property type="term" value="F:endochitinase activity"/>
    <property type="evidence" value="ECO:0007669"/>
    <property type="project" value="UniProtKB-EC"/>
</dbReference>
<accession>A0A4P1R6T3</accession>
<evidence type="ECO:0000256" key="1">
    <source>
        <dbReference type="ARBA" id="ARBA00000822"/>
    </source>
</evidence>
<keyword evidence="23" id="KW-0326">Glycosidase</keyword>
<dbReference type="Pfam" id="PF08276">
    <property type="entry name" value="PAN_2"/>
    <property type="match status" value="1"/>
</dbReference>
<dbReference type="CDD" id="cd14066">
    <property type="entry name" value="STKc_IRAK"/>
    <property type="match status" value="1"/>
</dbReference>
<evidence type="ECO:0000259" key="32">
    <source>
        <dbReference type="PROSITE" id="PS51910"/>
    </source>
</evidence>
<sequence length="1025" mass="114164">MYKIILSSPSPTLSPLTLFFILLLLPHPCEAEDVAIYWGQNVKEGNLSETCATAKYSFINIAFLTTFGSNQTPQLNLAGHCDPSSNGCTLIGKDIMNCQKQGIKVMLSIGGGSEGSYTLTSSEDAKNMSDYLWNNFLGGTNNYTSSRPFGDAILDGIDFVIYGTKSYWDELAGYLKSHNNNTPTKTVYLTAAPECIFPDDSMGTALDTGLFDYVWVQFYNNPSCDYAKGSIDNIVNAWNKWTTSLKGAKIFLGLPADPTAAATGYVPPDVLTSKVLPMINKSPNYGGLMLWSRYYDKMSGYSTEIQVSVLCTQQSVNTCRSHDSGFTQRYGYMSIAGVKVYDGDKNNDAKCCEIICQNNCSCDAYALVNHNNNTGCRIWGKGARLVRDSGEKGEPMMQIYFVKHKVNRWWIWLIIGIGGALSLPVIFYLCYTMWKKYKAKVDRIMMKKKLLHEIGGNAMLSMAYGKARKRKNKEKTGNEVEIFSFETIVVATNNFSVANKLGEGGFGPVYKGTLSDQQEVAIKRLSKSSGQGLIEFKNEAKLMAKLQHTNLVKLLGFCIERDERVLVYEYMLNKSLDFYIFDSTRKNLLDWGKRFNIIGGIAQGLLYLHKYSRLKVIHRDLKAGNILLDEELNPKISDFGMARIFGLRGSEENTNRVVGTYGYMSPEYAMNGVVSIKTDVFSFGVLLLEILSGTKNNSRYHPDRPLNLIGYAWQLWNEGRAPDLIDPAFNESSNENEVVRCIHIGLLCVQDHATDRPTMLEVVTFLSNDTIILPQPKQPAFFINVVVEESELPNSRQEYHTLNDNAMVFQIYAVLSRAFCTSVSSNDPPSLKGVALGGVGTGALQSILLSPVELVKIRLQLQNTDQSSTSEKGPVKVTKNIWKNEGLRGIYRGLGITMLRDAPAYGLNFWTYEYTREKLHPCCRKSSEESSSTMLTAGGLAGVSSWIFSYPLDVIKTRLQAQTPSSVKYKGILDCLRNSIKEEGYNVLWKGLGTAISRAFVVNGAVFSAYEITLRCLFNNSSIQI</sequence>
<evidence type="ECO:0000313" key="33">
    <source>
        <dbReference type="EMBL" id="OIW03820.1"/>
    </source>
</evidence>
<keyword evidence="29" id="KW-1133">Transmembrane helix</keyword>
<evidence type="ECO:0000256" key="7">
    <source>
        <dbReference type="ARBA" id="ARBA00022448"/>
    </source>
</evidence>
<gene>
    <name evidence="33" type="ORF">TanjilG_30096</name>
</gene>
<keyword evidence="7" id="KW-0813">Transport</keyword>
<evidence type="ECO:0000313" key="34">
    <source>
        <dbReference type="Proteomes" id="UP000188354"/>
    </source>
</evidence>
<keyword evidence="12 30" id="KW-0732">Signal</keyword>
<dbReference type="SUPFAM" id="SSF51445">
    <property type="entry name" value="(Trans)glycosidases"/>
    <property type="match status" value="1"/>
</dbReference>
<dbReference type="EC" id="3.2.1.14" evidence="6"/>
<evidence type="ECO:0000259" key="31">
    <source>
        <dbReference type="PROSITE" id="PS50011"/>
    </source>
</evidence>
<dbReference type="Gene3D" id="3.30.200.20">
    <property type="entry name" value="Phosphorylase Kinase, domain 1"/>
    <property type="match status" value="1"/>
</dbReference>
<dbReference type="EC" id="2.7.11.1" evidence="5"/>
<evidence type="ECO:0000256" key="25">
    <source>
        <dbReference type="ARBA" id="ARBA00047899"/>
    </source>
</evidence>
<comment type="catalytic activity">
    <reaction evidence="1">
        <text>Random endo-hydrolysis of N-acetyl-beta-D-glucosaminide (1-&gt;4)-beta-linkages in chitin and chitodextrins.</text>
        <dbReference type="EC" id="3.2.1.14"/>
    </reaction>
</comment>
<dbReference type="PANTHER" id="PTHR27002:SF926">
    <property type="entry name" value="OS07G0535800 PROTEIN"/>
    <property type="match status" value="1"/>
</dbReference>
<comment type="catalytic activity">
    <reaction evidence="25">
        <text>L-threonyl-[protein] + ATP = O-phospho-L-threonyl-[protein] + ADP + H(+)</text>
        <dbReference type="Rhea" id="RHEA:46608"/>
        <dbReference type="Rhea" id="RHEA-COMP:11060"/>
        <dbReference type="Rhea" id="RHEA-COMP:11605"/>
        <dbReference type="ChEBI" id="CHEBI:15378"/>
        <dbReference type="ChEBI" id="CHEBI:30013"/>
        <dbReference type="ChEBI" id="CHEBI:30616"/>
        <dbReference type="ChEBI" id="CHEBI:61977"/>
        <dbReference type="ChEBI" id="CHEBI:456216"/>
        <dbReference type="EC" id="2.7.11.1"/>
    </reaction>
</comment>
<evidence type="ECO:0000256" key="6">
    <source>
        <dbReference type="ARBA" id="ARBA00012729"/>
    </source>
</evidence>
<dbReference type="InterPro" id="IPR008271">
    <property type="entry name" value="Ser/Thr_kinase_AS"/>
</dbReference>
<keyword evidence="8" id="KW-0964">Secreted</keyword>
<dbReference type="PROSITE" id="PS50920">
    <property type="entry name" value="SOLCAR"/>
    <property type="match status" value="2"/>
</dbReference>
<dbReference type="PROSITE" id="PS51910">
    <property type="entry name" value="GH18_2"/>
    <property type="match status" value="1"/>
</dbReference>
<keyword evidence="20" id="KW-1015">Disulfide bond</keyword>
<evidence type="ECO:0000256" key="26">
    <source>
        <dbReference type="ARBA" id="ARBA00048679"/>
    </source>
</evidence>
<dbReference type="PRINTS" id="PR00926">
    <property type="entry name" value="MITOCARRIER"/>
</dbReference>
<feature type="transmembrane region" description="Helical" evidence="29">
    <location>
        <begin position="409"/>
        <end position="429"/>
    </location>
</feature>
<dbReference type="CDD" id="cd02877">
    <property type="entry name" value="GH18_hevamine_XipI_class_III"/>
    <property type="match status" value="1"/>
</dbReference>
<evidence type="ECO:0000256" key="24">
    <source>
        <dbReference type="ARBA" id="ARBA00023326"/>
    </source>
</evidence>
<dbReference type="GO" id="GO:0055085">
    <property type="term" value="P:transmembrane transport"/>
    <property type="evidence" value="ECO:0007669"/>
    <property type="project" value="InterPro"/>
</dbReference>
<dbReference type="InterPro" id="IPR045321">
    <property type="entry name" value="Cts1-like"/>
</dbReference>
<evidence type="ECO:0000256" key="29">
    <source>
        <dbReference type="SAM" id="Phobius"/>
    </source>
</evidence>
<dbReference type="Proteomes" id="UP000188354">
    <property type="component" value="Chromosome LG10"/>
</dbReference>
<comment type="similarity">
    <text evidence="4">Belongs to the glycosyl hydrolase 18 family. Chitinase class II subfamily.</text>
</comment>
<feature type="repeat" description="Solcar" evidence="28">
    <location>
        <begin position="829"/>
        <end position="918"/>
    </location>
</feature>
<keyword evidence="13" id="KW-0677">Repeat</keyword>
<dbReference type="STRING" id="3871.A0A4P1R6T3"/>
<dbReference type="PROSITE" id="PS50011">
    <property type="entry name" value="PROTEIN_KINASE_DOM"/>
    <property type="match status" value="1"/>
</dbReference>
<dbReference type="AlphaFoldDB" id="A0A4P1R6T3"/>
<dbReference type="PROSITE" id="PS00108">
    <property type="entry name" value="PROTEIN_KINASE_ST"/>
    <property type="match status" value="1"/>
</dbReference>
<dbReference type="SUPFAM" id="SSF56112">
    <property type="entry name" value="Protein kinase-like (PK-like)"/>
    <property type="match status" value="1"/>
</dbReference>
<proteinExistence type="inferred from homology"/>
<dbReference type="InterPro" id="IPR023395">
    <property type="entry name" value="MCP_dom_sf"/>
</dbReference>
<evidence type="ECO:0000256" key="21">
    <source>
        <dbReference type="ARBA" id="ARBA00023180"/>
    </source>
</evidence>
<evidence type="ECO:0000256" key="5">
    <source>
        <dbReference type="ARBA" id="ARBA00012513"/>
    </source>
</evidence>
<dbReference type="FunFam" id="3.20.20.80:FF:000015">
    <property type="entry name" value="Acidic endochitinase SE2"/>
    <property type="match status" value="1"/>
</dbReference>
<keyword evidence="9" id="KW-0723">Serine/threonine-protein kinase</keyword>
<dbReference type="Gene3D" id="3.20.20.80">
    <property type="entry name" value="Glycosidases"/>
    <property type="match status" value="1"/>
</dbReference>
<dbReference type="Gene3D" id="1.10.510.10">
    <property type="entry name" value="Transferase(Phosphotransferase) domain 1"/>
    <property type="match status" value="1"/>
</dbReference>
<dbReference type="InterPro" id="IPR003609">
    <property type="entry name" value="Pan_app"/>
</dbReference>
<keyword evidence="22" id="KW-0119">Carbohydrate metabolism</keyword>
<keyword evidence="15" id="KW-0418">Kinase</keyword>
<dbReference type="GO" id="GO:0000272">
    <property type="term" value="P:polysaccharide catabolic process"/>
    <property type="evidence" value="ECO:0007669"/>
    <property type="project" value="UniProtKB-KW"/>
</dbReference>
<dbReference type="FunFam" id="1.10.510.10:FF:000060">
    <property type="entry name" value="G-type lectin S-receptor-like serine/threonine-protein kinase"/>
    <property type="match status" value="1"/>
</dbReference>
<keyword evidence="19 28" id="KW-0472">Membrane</keyword>
<dbReference type="InterPro" id="IPR018108">
    <property type="entry name" value="MCP_transmembrane"/>
</dbReference>
<evidence type="ECO:0000256" key="30">
    <source>
        <dbReference type="SAM" id="SignalP"/>
    </source>
</evidence>
<feature type="domain" description="Protein kinase" evidence="31">
    <location>
        <begin position="495"/>
        <end position="771"/>
    </location>
</feature>
<evidence type="ECO:0000256" key="11">
    <source>
        <dbReference type="ARBA" id="ARBA00022692"/>
    </source>
</evidence>
<keyword evidence="17" id="KW-0067">ATP-binding</keyword>
<dbReference type="EMBL" id="CM007370">
    <property type="protein sequence ID" value="OIW03820.1"/>
    <property type="molecule type" value="Genomic_DNA"/>
</dbReference>
<dbReference type="InterPro" id="IPR001245">
    <property type="entry name" value="Ser-Thr/Tyr_kinase_cat_dom"/>
</dbReference>
<evidence type="ECO:0000256" key="20">
    <source>
        <dbReference type="ARBA" id="ARBA00023157"/>
    </source>
</evidence>
<keyword evidence="10" id="KW-0808">Transferase</keyword>
<evidence type="ECO:0000256" key="18">
    <source>
        <dbReference type="ARBA" id="ARBA00023024"/>
    </source>
</evidence>
<dbReference type="InterPro" id="IPR002067">
    <property type="entry name" value="MCP"/>
</dbReference>
<dbReference type="GO" id="GO:0005886">
    <property type="term" value="C:plasma membrane"/>
    <property type="evidence" value="ECO:0007669"/>
    <property type="project" value="TreeGrafter"/>
</dbReference>
<evidence type="ECO:0000256" key="14">
    <source>
        <dbReference type="ARBA" id="ARBA00022741"/>
    </source>
</evidence>
<evidence type="ECO:0000256" key="3">
    <source>
        <dbReference type="ARBA" id="ARBA00004239"/>
    </source>
</evidence>
<dbReference type="Pfam" id="PF00153">
    <property type="entry name" value="Mito_carr"/>
    <property type="match status" value="2"/>
</dbReference>
<dbReference type="InterPro" id="IPR017853">
    <property type="entry name" value="GH"/>
</dbReference>
<feature type="chain" id="PRO_5020024742" description="Acidic endochitinase" evidence="30">
    <location>
        <begin position="32"/>
        <end position="1025"/>
    </location>
</feature>
<keyword evidence="11 28" id="KW-0812">Transmembrane</keyword>
<evidence type="ECO:0000256" key="23">
    <source>
        <dbReference type="ARBA" id="ARBA00023295"/>
    </source>
</evidence>
<evidence type="ECO:0000256" key="17">
    <source>
        <dbReference type="ARBA" id="ARBA00022840"/>
    </source>
</evidence>
<evidence type="ECO:0000256" key="15">
    <source>
        <dbReference type="ARBA" id="ARBA00022777"/>
    </source>
</evidence>
<keyword evidence="34" id="KW-1185">Reference proteome</keyword>
<keyword evidence="14" id="KW-0547">Nucleotide-binding</keyword>
<feature type="signal peptide" evidence="30">
    <location>
        <begin position="1"/>
        <end position="31"/>
    </location>
</feature>
<protein>
    <recommendedName>
        <fullName evidence="27">Acidic endochitinase</fullName>
        <ecNumber evidence="5">2.7.11.1</ecNumber>
        <ecNumber evidence="6">3.2.1.14</ecNumber>
    </recommendedName>
</protein>